<dbReference type="GO" id="GO:0004106">
    <property type="term" value="F:chorismate mutase activity"/>
    <property type="evidence" value="ECO:0007669"/>
    <property type="project" value="UniProtKB-EC"/>
</dbReference>
<feature type="region of interest" description="Disordered" evidence="9">
    <location>
        <begin position="299"/>
        <end position="319"/>
    </location>
</feature>
<keyword evidence="12" id="KW-1185">Reference proteome</keyword>
<evidence type="ECO:0000256" key="6">
    <source>
        <dbReference type="ARBA" id="ARBA00022605"/>
    </source>
</evidence>
<reference evidence="11 12" key="1">
    <citation type="journal article" date="2024" name="Nat. Commun.">
        <title>Phylogenomics reveals the evolutionary origins of lichenization in chlorophyte algae.</title>
        <authorList>
            <person name="Puginier C."/>
            <person name="Libourel C."/>
            <person name="Otte J."/>
            <person name="Skaloud P."/>
            <person name="Haon M."/>
            <person name="Grisel S."/>
            <person name="Petersen M."/>
            <person name="Berrin J.G."/>
            <person name="Delaux P.M."/>
            <person name="Dal Grande F."/>
            <person name="Keller J."/>
        </authorList>
    </citation>
    <scope>NUCLEOTIDE SEQUENCE [LARGE SCALE GENOMIC DNA]</scope>
    <source>
        <strain evidence="11 12">SAG 2145</strain>
    </source>
</reference>
<dbReference type="InterPro" id="IPR037039">
    <property type="entry name" value="CM_AroQ_sf_eucaryotic"/>
</dbReference>
<evidence type="ECO:0000256" key="5">
    <source>
        <dbReference type="ARBA" id="ARBA00022490"/>
    </source>
</evidence>
<name>A0AAW1SH24_9CHLO</name>
<dbReference type="InterPro" id="IPR036263">
    <property type="entry name" value="Chorismate_II_sf"/>
</dbReference>
<protein>
    <recommendedName>
        <fullName evidence="4">chorismate mutase</fullName>
        <ecNumber evidence="4">5.4.99.5</ecNumber>
    </recommendedName>
</protein>
<feature type="compositionally biased region" description="Polar residues" evidence="9">
    <location>
        <begin position="124"/>
        <end position="136"/>
    </location>
</feature>
<evidence type="ECO:0000259" key="10">
    <source>
        <dbReference type="Pfam" id="PF01817"/>
    </source>
</evidence>
<dbReference type="PROSITE" id="PS51169">
    <property type="entry name" value="CHORISMATE_MUT_3"/>
    <property type="match status" value="1"/>
</dbReference>
<dbReference type="SUPFAM" id="SSF48600">
    <property type="entry name" value="Chorismate mutase II"/>
    <property type="match status" value="1"/>
</dbReference>
<dbReference type="PANTHER" id="PTHR21145">
    <property type="entry name" value="CHORISMATE MUTASE"/>
    <property type="match status" value="1"/>
</dbReference>
<feature type="compositionally biased region" description="Low complexity" evidence="9">
    <location>
        <begin position="302"/>
        <end position="311"/>
    </location>
</feature>
<dbReference type="GO" id="GO:0005737">
    <property type="term" value="C:cytoplasm"/>
    <property type="evidence" value="ECO:0007669"/>
    <property type="project" value="UniProtKB-SubCell"/>
</dbReference>
<evidence type="ECO:0000256" key="2">
    <source>
        <dbReference type="ARBA" id="ARBA00004496"/>
    </source>
</evidence>
<evidence type="ECO:0000256" key="4">
    <source>
        <dbReference type="ARBA" id="ARBA00012404"/>
    </source>
</evidence>
<dbReference type="EMBL" id="JALJOS010000001">
    <property type="protein sequence ID" value="KAK9844946.1"/>
    <property type="molecule type" value="Genomic_DNA"/>
</dbReference>
<accession>A0AAW1SH24</accession>
<evidence type="ECO:0000313" key="12">
    <source>
        <dbReference type="Proteomes" id="UP001438707"/>
    </source>
</evidence>
<dbReference type="EC" id="5.4.99.5" evidence="4"/>
<evidence type="ECO:0000256" key="9">
    <source>
        <dbReference type="SAM" id="MobiDB-lite"/>
    </source>
</evidence>
<comment type="catalytic activity">
    <reaction evidence="1">
        <text>chorismate = prephenate</text>
        <dbReference type="Rhea" id="RHEA:13897"/>
        <dbReference type="ChEBI" id="CHEBI:29748"/>
        <dbReference type="ChEBI" id="CHEBI:29934"/>
        <dbReference type="EC" id="5.4.99.5"/>
    </reaction>
</comment>
<dbReference type="InterPro" id="IPR002701">
    <property type="entry name" value="CM_II_prokaryot"/>
</dbReference>
<gene>
    <name evidence="11" type="ORF">WJX74_008988</name>
</gene>
<dbReference type="Proteomes" id="UP001438707">
    <property type="component" value="Unassembled WGS sequence"/>
</dbReference>
<dbReference type="GO" id="GO:0009073">
    <property type="term" value="P:aromatic amino acid family biosynthetic process"/>
    <property type="evidence" value="ECO:0007669"/>
    <property type="project" value="UniProtKB-KW"/>
</dbReference>
<proteinExistence type="predicted"/>
<keyword evidence="8" id="KW-0413">Isomerase</keyword>
<keyword evidence="7" id="KW-0057">Aromatic amino acid biosynthesis</keyword>
<feature type="domain" description="Chorismate mutase" evidence="10">
    <location>
        <begin position="233"/>
        <end position="345"/>
    </location>
</feature>
<dbReference type="GO" id="GO:0008652">
    <property type="term" value="P:amino acid biosynthetic process"/>
    <property type="evidence" value="ECO:0007669"/>
    <property type="project" value="UniProtKB-KW"/>
</dbReference>
<evidence type="ECO:0000256" key="1">
    <source>
        <dbReference type="ARBA" id="ARBA00000824"/>
    </source>
</evidence>
<dbReference type="InterPro" id="IPR008238">
    <property type="entry name" value="Chorismate_mutase_AroQ_euk"/>
</dbReference>
<dbReference type="Pfam" id="PF01817">
    <property type="entry name" value="CM_2"/>
    <property type="match status" value="1"/>
</dbReference>
<evidence type="ECO:0000256" key="7">
    <source>
        <dbReference type="ARBA" id="ARBA00023141"/>
    </source>
</evidence>
<dbReference type="AlphaFoldDB" id="A0AAW1SH24"/>
<dbReference type="Gene3D" id="1.10.590.10">
    <property type="entry name" value="Chorismate mutase, AroQ class superfamily, eukaryotic"/>
    <property type="match status" value="1"/>
</dbReference>
<comment type="caution">
    <text evidence="11">The sequence shown here is derived from an EMBL/GenBank/DDBJ whole genome shotgun (WGS) entry which is preliminary data.</text>
</comment>
<dbReference type="GO" id="GO:0046417">
    <property type="term" value="P:chorismate metabolic process"/>
    <property type="evidence" value="ECO:0007669"/>
    <property type="project" value="InterPro"/>
</dbReference>
<keyword evidence="6" id="KW-0028">Amino-acid biosynthesis</keyword>
<feature type="region of interest" description="Disordered" evidence="9">
    <location>
        <begin position="122"/>
        <end position="142"/>
    </location>
</feature>
<keyword evidence="5" id="KW-0963">Cytoplasm</keyword>
<comment type="pathway">
    <text evidence="3">Metabolic intermediate biosynthesis; prephenate biosynthesis; prephenate from chorismate: step 1/1.</text>
</comment>
<comment type="subcellular location">
    <subcellularLocation>
        <location evidence="2">Cytoplasm</location>
    </subcellularLocation>
</comment>
<dbReference type="PANTHER" id="PTHR21145:SF12">
    <property type="entry name" value="CHORISMATE MUTASE"/>
    <property type="match status" value="1"/>
</dbReference>
<organism evidence="11 12">
    <name type="scientific">Apatococcus lobatus</name>
    <dbReference type="NCBI Taxonomy" id="904363"/>
    <lineage>
        <taxon>Eukaryota</taxon>
        <taxon>Viridiplantae</taxon>
        <taxon>Chlorophyta</taxon>
        <taxon>core chlorophytes</taxon>
        <taxon>Trebouxiophyceae</taxon>
        <taxon>Chlorellales</taxon>
        <taxon>Chlorellaceae</taxon>
        <taxon>Apatococcus</taxon>
    </lineage>
</organism>
<evidence type="ECO:0000256" key="8">
    <source>
        <dbReference type="ARBA" id="ARBA00023235"/>
    </source>
</evidence>
<evidence type="ECO:0000256" key="3">
    <source>
        <dbReference type="ARBA" id="ARBA00004817"/>
    </source>
</evidence>
<evidence type="ECO:0000313" key="11">
    <source>
        <dbReference type="EMBL" id="KAK9844946.1"/>
    </source>
</evidence>
<dbReference type="NCBIfam" id="TIGR01802">
    <property type="entry name" value="CM_pl-yst"/>
    <property type="match status" value="1"/>
</dbReference>
<sequence length="357" mass="39354">MNVPALSPLSDLSQEVQLRREAAKKALSHWSHPRLAPPGPSRVRATEGADGQAVLEAPVNIPSGAQILATPPAEDFSSALLLDSIRQSLIRQEDTIIYSLIERGQFQRNDWVYQADGVAMPASRSASQPSTGSTPDTAPGGTSAKCSLLEWLLRETEQVHGRIRRYTSPIEHPFFPEDLPMPVLPSMTYPQVLAPCAADININSRIMSMYLRHVLPAITRPGTDNNFGSAAMHDVLCLQALSQRIHYGKYVAEAKFQAKEEVYRREVERQDVEALMDLLTDVSVEQQVVERVRRKAEQYGRDAATAGSTEASADDSDADAPCKIAPEAVAELYASWLMPLNKDVQIAYLLRRLDPPS</sequence>